<sequence length="708" mass="78581">MRSRLAVVLALASMIALGFYRERAFRAAEAQTGAPAVEGRYDPVNPSRWFRGALAWNASPVDLRFLNKDDRPAGRRGFVKAVGDQMVFEDGTPARFWGGNLAAYALFTTPRQTIAAQARRMAQLGYNLMRIHHHDSSWVHPNVFDAKSKNARRLDVDAFDSLDWWIKCLKDEGIYVWLDMQVGRQIEARDHLEFGAAELLKTQSNLAGFCYYNPDVQRLMKEFQNQYLSHVNPYTKMAYKDDPAVIGVLLTNENDLAHHFGNRMLPDKGNPFHTALFTKDYKAFAKEHGLPESKVFQTWMAGPSKIYLGEIEHRFNKALVGDLRAIGVRAPIATTNYWGASPLFVLPSLTDGDVIDVHSYGKAEELSLDPRREPGFVHWIGAAQVSGKPLTITEWNVPYPTVDRFTSPLYVASLAALQGWDAPMIYNYSQDKLQQPGGPSEWSSFFDPALTGVMPAAALLYRRGHVSPAKKTFHLALTPAQLFDRDLSPKTSATIRTLVEQSRLTIGLPAVKELPWLAPSKPPEGAVVIDDPDRDMLPQGASEVRSDTGELTRDWNQGIQFIDTARTQSVSGWIGGKELKTADARFQFRTKKAVVALTSIDDQPLDKSRFILVTAVARAVPSDKNHTPLLSEPVVGTVDLKTEVDDLELLALAADGKVVSRLATNRIQGVVSFTLPAGRGTHWFVLKSRPSEAKPTPDQSPQPASAPL</sequence>
<accession>A0A1U7CXV9</accession>
<dbReference type="SUPFAM" id="SSF51445">
    <property type="entry name" value="(Trans)glycosidases"/>
    <property type="match status" value="1"/>
</dbReference>
<reference evidence="3" key="1">
    <citation type="submission" date="2016-12" db="EMBL/GenBank/DDBJ databases">
        <title>Comparative genomics of four Isosphaeraceae planctomycetes: a common pool of plasmids and glycoside hydrolase genes.</title>
        <authorList>
            <person name="Ivanova A."/>
        </authorList>
    </citation>
    <scope>NUCLEOTIDE SEQUENCE [LARGE SCALE GENOMIC DNA]</scope>
    <source>
        <strain evidence="3">PX4</strain>
    </source>
</reference>
<proteinExistence type="predicted"/>
<name>A0A1U7CXV9_9BACT</name>
<dbReference type="OrthoDB" id="9146353at2"/>
<feature type="region of interest" description="Disordered" evidence="1">
    <location>
        <begin position="689"/>
        <end position="708"/>
    </location>
</feature>
<feature type="compositionally biased region" description="Pro residues" evidence="1">
    <location>
        <begin position="698"/>
        <end position="708"/>
    </location>
</feature>
<organism evidence="2 3">
    <name type="scientific">Paludisphaera borealis</name>
    <dbReference type="NCBI Taxonomy" id="1387353"/>
    <lineage>
        <taxon>Bacteria</taxon>
        <taxon>Pseudomonadati</taxon>
        <taxon>Planctomycetota</taxon>
        <taxon>Planctomycetia</taxon>
        <taxon>Isosphaerales</taxon>
        <taxon>Isosphaeraceae</taxon>
        <taxon>Paludisphaera</taxon>
    </lineage>
</organism>
<dbReference type="AlphaFoldDB" id="A0A1U7CXV9"/>
<protein>
    <submittedName>
        <fullName evidence="2">Uncharacterized protein</fullName>
    </submittedName>
</protein>
<dbReference type="Gene3D" id="3.20.20.80">
    <property type="entry name" value="Glycosidases"/>
    <property type="match status" value="1"/>
</dbReference>
<dbReference type="PANTHER" id="PTHR31451">
    <property type="match status" value="1"/>
</dbReference>
<evidence type="ECO:0000256" key="1">
    <source>
        <dbReference type="SAM" id="MobiDB-lite"/>
    </source>
</evidence>
<dbReference type="RefSeq" id="WP_076350099.1">
    <property type="nucleotide sequence ID" value="NZ_CP019082.1"/>
</dbReference>
<dbReference type="KEGG" id="pbor:BSF38_05367"/>
<dbReference type="InterPro" id="IPR045053">
    <property type="entry name" value="MAN-like"/>
</dbReference>
<dbReference type="InterPro" id="IPR017853">
    <property type="entry name" value="GH"/>
</dbReference>
<evidence type="ECO:0000313" key="2">
    <source>
        <dbReference type="EMBL" id="APW63790.1"/>
    </source>
</evidence>
<gene>
    <name evidence="2" type="ORF">BSF38_05367</name>
</gene>
<evidence type="ECO:0000313" key="3">
    <source>
        <dbReference type="Proteomes" id="UP000186309"/>
    </source>
</evidence>
<keyword evidence="3" id="KW-1185">Reference proteome</keyword>
<dbReference type="Proteomes" id="UP000186309">
    <property type="component" value="Chromosome"/>
</dbReference>
<dbReference type="STRING" id="1387353.BSF38_05367"/>
<dbReference type="GO" id="GO:0004553">
    <property type="term" value="F:hydrolase activity, hydrolyzing O-glycosyl compounds"/>
    <property type="evidence" value="ECO:0007669"/>
    <property type="project" value="InterPro"/>
</dbReference>
<dbReference type="EMBL" id="CP019082">
    <property type="protein sequence ID" value="APW63790.1"/>
    <property type="molecule type" value="Genomic_DNA"/>
</dbReference>